<dbReference type="PANTHER" id="PTHR37804:SF1">
    <property type="entry name" value="CDAA REGULATORY PROTEIN CDAR"/>
    <property type="match status" value="1"/>
</dbReference>
<evidence type="ECO:0000313" key="2">
    <source>
        <dbReference type="Proteomes" id="UP000503820"/>
    </source>
</evidence>
<dbReference type="Pfam" id="PF07949">
    <property type="entry name" value="YbbR"/>
    <property type="match status" value="2"/>
</dbReference>
<dbReference type="RefSeq" id="WP_174408554.1">
    <property type="nucleotide sequence ID" value="NZ_BLVP01000001.1"/>
</dbReference>
<reference evidence="1 2" key="1">
    <citation type="submission" date="2020-05" db="EMBL/GenBank/DDBJ databases">
        <title>Draft genome sequence of Desulfovibrio psychrotolerans JS1T.</title>
        <authorList>
            <person name="Ueno A."/>
            <person name="Tamazawa S."/>
            <person name="Tamamura S."/>
            <person name="Murakami T."/>
            <person name="Kiyama T."/>
            <person name="Inomata H."/>
            <person name="Amano Y."/>
            <person name="Miyakawa K."/>
            <person name="Tamaki H."/>
            <person name="Naganuma T."/>
            <person name="Kaneko K."/>
        </authorList>
    </citation>
    <scope>NUCLEOTIDE SEQUENCE [LARGE SCALE GENOMIC DNA]</scope>
    <source>
        <strain evidence="1 2">JS1</strain>
    </source>
</reference>
<evidence type="ECO:0000313" key="1">
    <source>
        <dbReference type="EMBL" id="GFM35894.1"/>
    </source>
</evidence>
<dbReference type="InterPro" id="IPR012505">
    <property type="entry name" value="YbbR"/>
</dbReference>
<accession>A0A7J0BS95</accession>
<dbReference type="Gene3D" id="2.170.120.30">
    <property type="match status" value="2"/>
</dbReference>
<dbReference type="AlphaFoldDB" id="A0A7J0BS95"/>
<protein>
    <recommendedName>
        <fullName evidence="3">YbbR-like domain-containing protein</fullName>
    </recommendedName>
</protein>
<dbReference type="Gene3D" id="2.170.120.40">
    <property type="entry name" value="YbbR-like domain"/>
    <property type="match status" value="1"/>
</dbReference>
<evidence type="ECO:0008006" key="3">
    <source>
        <dbReference type="Google" id="ProtNLM"/>
    </source>
</evidence>
<comment type="caution">
    <text evidence="1">The sequence shown here is derived from an EMBL/GenBank/DDBJ whole genome shotgun (WGS) entry which is preliminary data.</text>
</comment>
<dbReference type="PANTHER" id="PTHR37804">
    <property type="entry name" value="CDAA REGULATORY PROTEIN CDAR"/>
    <property type="match status" value="1"/>
</dbReference>
<dbReference type="Proteomes" id="UP000503820">
    <property type="component" value="Unassembled WGS sequence"/>
</dbReference>
<dbReference type="InterPro" id="IPR053154">
    <property type="entry name" value="c-di-AMP_regulator"/>
</dbReference>
<dbReference type="PROSITE" id="PS51257">
    <property type="entry name" value="PROKAR_LIPOPROTEIN"/>
    <property type="match status" value="1"/>
</dbReference>
<proteinExistence type="predicted"/>
<sequence>MRANWQFFLLALLMACTLWFMVSGREEVEAWAKMRIEMKGMPPNLIVMQGLEPTVDVRVRAPKGLLRGITDRQLAYSLDLSALTPGVNIIPVQPERVPLGSAYEVVEVRPSRLTLNVDSIESRDVPVSVQVVGSPATDMKVTGTTAAPGAVSVRGPSSLLLQVEGVEVVATVPDVTEPGVVEVPGIVNVPEGLEAIPPRVQVAFVLSLKTVRREVVRTVEITAPESLEVKAKTRRVTLQLELPESRSTDAELLESVQAALEVPENLEPGTHSLPYRVHLPEGVWMRSATPSTLSVTIRER</sequence>
<name>A0A7J0BS95_9BACT</name>
<keyword evidence="2" id="KW-1185">Reference proteome</keyword>
<organism evidence="1 2">
    <name type="scientific">Desulfovibrio psychrotolerans</name>
    <dbReference type="NCBI Taxonomy" id="415242"/>
    <lineage>
        <taxon>Bacteria</taxon>
        <taxon>Pseudomonadati</taxon>
        <taxon>Thermodesulfobacteriota</taxon>
        <taxon>Desulfovibrionia</taxon>
        <taxon>Desulfovibrionales</taxon>
        <taxon>Desulfovibrionaceae</taxon>
        <taxon>Desulfovibrio</taxon>
    </lineage>
</organism>
<dbReference type="EMBL" id="BLVP01000001">
    <property type="protein sequence ID" value="GFM35894.1"/>
    <property type="molecule type" value="Genomic_DNA"/>
</dbReference>
<gene>
    <name evidence="1" type="ORF">DSM19430T_05780</name>
</gene>